<organism evidence="1 2">
    <name type="scientific">Pistacia atlantica</name>
    <dbReference type="NCBI Taxonomy" id="434234"/>
    <lineage>
        <taxon>Eukaryota</taxon>
        <taxon>Viridiplantae</taxon>
        <taxon>Streptophyta</taxon>
        <taxon>Embryophyta</taxon>
        <taxon>Tracheophyta</taxon>
        <taxon>Spermatophyta</taxon>
        <taxon>Magnoliopsida</taxon>
        <taxon>eudicotyledons</taxon>
        <taxon>Gunneridae</taxon>
        <taxon>Pentapetalae</taxon>
        <taxon>rosids</taxon>
        <taxon>malvids</taxon>
        <taxon>Sapindales</taxon>
        <taxon>Anacardiaceae</taxon>
        <taxon>Pistacia</taxon>
    </lineage>
</organism>
<gene>
    <name evidence="1" type="ORF">Patl1_13026</name>
</gene>
<protein>
    <submittedName>
        <fullName evidence="1">Uncharacterized protein</fullName>
    </submittedName>
</protein>
<dbReference type="Proteomes" id="UP001164250">
    <property type="component" value="Chromosome 8"/>
</dbReference>
<name>A0ACC1AW53_9ROSI</name>
<keyword evidence="2" id="KW-1185">Reference proteome</keyword>
<proteinExistence type="predicted"/>
<dbReference type="EMBL" id="CM047904">
    <property type="protein sequence ID" value="KAJ0090873.1"/>
    <property type="molecule type" value="Genomic_DNA"/>
</dbReference>
<accession>A0ACC1AW53</accession>
<sequence length="97" mass="10863">MRIKAQICHHELEVLIDNGSTHNFLNAKMAEILQLPVIPTEPFVVQVANGSSLKCQGRFEHVWVILQGIPFTLTLYSLTLAGLDLVLGVQWLEQLGR</sequence>
<comment type="caution">
    <text evidence="1">The sequence shown here is derived from an EMBL/GenBank/DDBJ whole genome shotgun (WGS) entry which is preliminary data.</text>
</comment>
<reference evidence="2" key="1">
    <citation type="journal article" date="2023" name="G3 (Bethesda)">
        <title>Genome assembly and association tests identify interacting loci associated with vigor, precocity, and sex in interspecific pistachio rootstocks.</title>
        <authorList>
            <person name="Palmer W."/>
            <person name="Jacygrad E."/>
            <person name="Sagayaradj S."/>
            <person name="Cavanaugh K."/>
            <person name="Han R."/>
            <person name="Bertier L."/>
            <person name="Beede B."/>
            <person name="Kafkas S."/>
            <person name="Golino D."/>
            <person name="Preece J."/>
            <person name="Michelmore R."/>
        </authorList>
    </citation>
    <scope>NUCLEOTIDE SEQUENCE [LARGE SCALE GENOMIC DNA]</scope>
</reference>
<evidence type="ECO:0000313" key="2">
    <source>
        <dbReference type="Proteomes" id="UP001164250"/>
    </source>
</evidence>
<evidence type="ECO:0000313" key="1">
    <source>
        <dbReference type="EMBL" id="KAJ0090873.1"/>
    </source>
</evidence>